<evidence type="ECO:0000259" key="1">
    <source>
        <dbReference type="Pfam" id="PF12680"/>
    </source>
</evidence>
<gene>
    <name evidence="2" type="ORF">KK488_07705</name>
</gene>
<dbReference type="AlphaFoldDB" id="A0A9X1DBE8"/>
<reference evidence="2" key="1">
    <citation type="submission" date="2021-05" db="EMBL/GenBank/DDBJ databases">
        <title>Genome of Sphingobium sp. strain.</title>
        <authorList>
            <person name="Fan R."/>
        </authorList>
    </citation>
    <scope>NUCLEOTIDE SEQUENCE</scope>
    <source>
        <strain evidence="2">H33</strain>
    </source>
</reference>
<dbReference type="InterPro" id="IPR009959">
    <property type="entry name" value="Cyclase_SnoaL-like"/>
</dbReference>
<keyword evidence="3" id="KW-1185">Reference proteome</keyword>
<dbReference type="PANTHER" id="PTHR38436">
    <property type="entry name" value="POLYKETIDE CYCLASE SNOAL-LIKE DOMAIN"/>
    <property type="match status" value="1"/>
</dbReference>
<accession>A0A9X1DBE8</accession>
<organism evidence="2 3">
    <name type="scientific">Sphingobium nicotianae</name>
    <dbReference type="NCBI Taxonomy" id="2782607"/>
    <lineage>
        <taxon>Bacteria</taxon>
        <taxon>Pseudomonadati</taxon>
        <taxon>Pseudomonadota</taxon>
        <taxon>Alphaproteobacteria</taxon>
        <taxon>Sphingomonadales</taxon>
        <taxon>Sphingomonadaceae</taxon>
        <taxon>Sphingobium</taxon>
    </lineage>
</organism>
<dbReference type="SUPFAM" id="SSF54427">
    <property type="entry name" value="NTF2-like"/>
    <property type="match status" value="1"/>
</dbReference>
<dbReference type="InterPro" id="IPR032710">
    <property type="entry name" value="NTF2-like_dom_sf"/>
</dbReference>
<dbReference type="Gene3D" id="3.10.450.50">
    <property type="match status" value="1"/>
</dbReference>
<dbReference type="InterPro" id="IPR037401">
    <property type="entry name" value="SnoaL-like"/>
</dbReference>
<dbReference type="Proteomes" id="UP001138757">
    <property type="component" value="Unassembled WGS sequence"/>
</dbReference>
<evidence type="ECO:0000313" key="3">
    <source>
        <dbReference type="Proteomes" id="UP001138757"/>
    </source>
</evidence>
<proteinExistence type="predicted"/>
<dbReference type="EMBL" id="JAHGAW010000004">
    <property type="protein sequence ID" value="MBT2186834.1"/>
    <property type="molecule type" value="Genomic_DNA"/>
</dbReference>
<evidence type="ECO:0000313" key="2">
    <source>
        <dbReference type="EMBL" id="MBT2186834.1"/>
    </source>
</evidence>
<dbReference type="Pfam" id="PF12680">
    <property type="entry name" value="SnoaL_2"/>
    <property type="match status" value="1"/>
</dbReference>
<protein>
    <submittedName>
        <fullName evidence="2">Nuclear transport factor 2 family protein</fullName>
    </submittedName>
</protein>
<feature type="domain" description="SnoaL-like" evidence="1">
    <location>
        <begin position="46"/>
        <end position="146"/>
    </location>
</feature>
<name>A0A9X1DBE8_9SPHN</name>
<dbReference type="RefSeq" id="WP_214622571.1">
    <property type="nucleotide sequence ID" value="NZ_JAHGAW010000004.1"/>
</dbReference>
<comment type="caution">
    <text evidence="2">The sequence shown here is derived from an EMBL/GenBank/DDBJ whole genome shotgun (WGS) entry which is preliminary data.</text>
</comment>
<dbReference type="GO" id="GO:0030638">
    <property type="term" value="P:polyketide metabolic process"/>
    <property type="evidence" value="ECO:0007669"/>
    <property type="project" value="InterPro"/>
</dbReference>
<dbReference type="PANTHER" id="PTHR38436:SF1">
    <property type="entry name" value="ESTER CYCLASE"/>
    <property type="match status" value="1"/>
</dbReference>
<sequence length="167" mass="18209">MTAITAAVLAASGAGAQVIATAEGQAALIASPDPKLAANKKLVYDMYRAIVQGGHAEMVAQFFTPEYLQHNPNVASGRDALAAFLRGSRPTRPITPTITLPILNIIAERDYVVVVSERPMKDDKGAAYLTTWFDFYRIEDGLIAEHWDPALKSTEMLKFDPNMMGKK</sequence>